<gene>
    <name evidence="1" type="ORF">DF286_10820</name>
</gene>
<sequence length="102" mass="10744">MVIFSLKALASRSGLQGSTMPGSQPRILPAIADWPRRNCLELDTGGEMRRGGGDLDQHCLRVAPIGLCRCSGRCLGARTAPRPLVRKAIGGTGPPIVAHMLG</sequence>
<name>A0A2U2J4R1_9SPHN</name>
<dbReference type="AlphaFoldDB" id="A0A2U2J4R1"/>
<proteinExistence type="predicted"/>
<organism evidence="1 2">
    <name type="scientific">Allosphingosinicella humi</name>
    <dbReference type="NCBI Taxonomy" id="2068657"/>
    <lineage>
        <taxon>Bacteria</taxon>
        <taxon>Pseudomonadati</taxon>
        <taxon>Pseudomonadota</taxon>
        <taxon>Alphaproteobacteria</taxon>
        <taxon>Sphingomonadales</taxon>
        <taxon>Sphingomonadaceae</taxon>
        <taxon>Allosphingosinicella</taxon>
    </lineage>
</organism>
<dbReference type="Proteomes" id="UP000245916">
    <property type="component" value="Unassembled WGS sequence"/>
</dbReference>
<protein>
    <submittedName>
        <fullName evidence="1">Uncharacterized protein</fullName>
    </submittedName>
</protein>
<keyword evidence="2" id="KW-1185">Reference proteome</keyword>
<dbReference type="EMBL" id="QFFF01000001">
    <property type="protein sequence ID" value="PWG03304.1"/>
    <property type="molecule type" value="Genomic_DNA"/>
</dbReference>
<evidence type="ECO:0000313" key="2">
    <source>
        <dbReference type="Proteomes" id="UP000245916"/>
    </source>
</evidence>
<evidence type="ECO:0000313" key="1">
    <source>
        <dbReference type="EMBL" id="PWG03304.1"/>
    </source>
</evidence>
<comment type="caution">
    <text evidence="1">The sequence shown here is derived from an EMBL/GenBank/DDBJ whole genome shotgun (WGS) entry which is preliminary data.</text>
</comment>
<reference evidence="1 2" key="1">
    <citation type="submission" date="2018-05" db="EMBL/GenBank/DDBJ databases">
        <title>Genome of Sphingosinicella humi QZX222.</title>
        <authorList>
            <person name="Qiao Z."/>
            <person name="Wang G."/>
        </authorList>
    </citation>
    <scope>NUCLEOTIDE SEQUENCE [LARGE SCALE GENOMIC DNA]</scope>
    <source>
        <strain evidence="1 2">QZX222</strain>
    </source>
</reference>
<accession>A0A2U2J4R1</accession>